<evidence type="ECO:0000313" key="3">
    <source>
        <dbReference type="Proteomes" id="UP000198660"/>
    </source>
</evidence>
<dbReference type="EMBL" id="FPAA01000002">
    <property type="protein sequence ID" value="SFS46827.1"/>
    <property type="molecule type" value="Genomic_DNA"/>
</dbReference>
<dbReference type="Proteomes" id="UP000198660">
    <property type="component" value="Unassembled WGS sequence"/>
</dbReference>
<dbReference type="Gene3D" id="3.40.50.1820">
    <property type="entry name" value="alpha/beta hydrolase"/>
    <property type="match status" value="1"/>
</dbReference>
<dbReference type="GO" id="GO:0016020">
    <property type="term" value="C:membrane"/>
    <property type="evidence" value="ECO:0007669"/>
    <property type="project" value="TreeGrafter"/>
</dbReference>
<protein>
    <submittedName>
        <fullName evidence="2">2-succinyl-6-hydroxy-2,4-cyclohexadiene-1-carboxylate synthase</fullName>
    </submittedName>
</protein>
<gene>
    <name evidence="2" type="ORF">SAMN05444972_102302</name>
</gene>
<dbReference type="RefSeq" id="WP_176391873.1">
    <property type="nucleotide sequence ID" value="NZ_FPAA01000002.1"/>
</dbReference>
<evidence type="ECO:0000259" key="1">
    <source>
        <dbReference type="Pfam" id="PF00561"/>
    </source>
</evidence>
<dbReference type="PRINTS" id="PR00111">
    <property type="entry name" value="ABHYDROLASE"/>
</dbReference>
<evidence type="ECO:0000313" key="2">
    <source>
        <dbReference type="EMBL" id="SFS46827.1"/>
    </source>
</evidence>
<reference evidence="3" key="1">
    <citation type="submission" date="2016-10" db="EMBL/GenBank/DDBJ databases">
        <authorList>
            <person name="Varghese N."/>
            <person name="Submissions S."/>
        </authorList>
    </citation>
    <scope>NUCLEOTIDE SEQUENCE [LARGE SCALE GENOMIC DNA]</scope>
    <source>
        <strain evidence="3">DSM 45789</strain>
    </source>
</reference>
<dbReference type="PANTHER" id="PTHR43798">
    <property type="entry name" value="MONOACYLGLYCEROL LIPASE"/>
    <property type="match status" value="1"/>
</dbReference>
<dbReference type="InterPro" id="IPR050266">
    <property type="entry name" value="AB_hydrolase_sf"/>
</dbReference>
<name>A0A1I6Q2Y6_9BACL</name>
<dbReference type="InterPro" id="IPR029058">
    <property type="entry name" value="AB_hydrolase_fold"/>
</dbReference>
<accession>A0A1I6Q2Y6</accession>
<feature type="domain" description="AB hydrolase-1" evidence="1">
    <location>
        <begin position="26"/>
        <end position="130"/>
    </location>
</feature>
<dbReference type="AlphaFoldDB" id="A0A1I6Q2Y6"/>
<sequence length="291" mass="32136">MEKPFCYRTQDHTLIHGTIHSDQGEPILFLHYMGGNEAIWNGVIPSFTNAYRVVTLNLRGHGKSEDPGKGYDFATLAEDIVLALDHLKIDAAHLVGSSFGCSVATAFAARFPERTLSLVNSEGAMQNDAGPGGKYTESKEEFMEGLAKGAEVNTYPSKEAFIATLKREWLPWNSIKENSLKGIDLALQSDGTYVRKPSIASWLQIKGHQFDIRLEDWYEEISCPVLFLPAAEEGGLDGKLSFIKEKIQPVLSSSKIEVIPGTTHAMMFDHDQELSAAILTFHKECVGLSMI</sequence>
<dbReference type="SUPFAM" id="SSF53474">
    <property type="entry name" value="alpha/beta-Hydrolases"/>
    <property type="match status" value="1"/>
</dbReference>
<dbReference type="Pfam" id="PF00561">
    <property type="entry name" value="Abhydrolase_1"/>
    <property type="match status" value="1"/>
</dbReference>
<dbReference type="PANTHER" id="PTHR43798:SF33">
    <property type="entry name" value="HYDROLASE, PUTATIVE (AFU_ORTHOLOGUE AFUA_2G14860)-RELATED"/>
    <property type="match status" value="1"/>
</dbReference>
<proteinExistence type="predicted"/>
<dbReference type="InterPro" id="IPR000073">
    <property type="entry name" value="AB_hydrolase_1"/>
</dbReference>
<keyword evidence="3" id="KW-1185">Reference proteome</keyword>
<organism evidence="2 3">
    <name type="scientific">Marininema halotolerans</name>
    <dbReference type="NCBI Taxonomy" id="1155944"/>
    <lineage>
        <taxon>Bacteria</taxon>
        <taxon>Bacillati</taxon>
        <taxon>Bacillota</taxon>
        <taxon>Bacilli</taxon>
        <taxon>Bacillales</taxon>
        <taxon>Thermoactinomycetaceae</taxon>
        <taxon>Marininema</taxon>
    </lineage>
</organism>